<reference evidence="1 2" key="1">
    <citation type="submission" date="2012-09" db="EMBL/GenBank/DDBJ databases">
        <title>Draft Genome Sequences of 6 Strains from Genus Thauera.</title>
        <authorList>
            <person name="Liu B."/>
            <person name="Shapleigh J.P."/>
            <person name="Frostegard A.H."/>
        </authorList>
    </citation>
    <scope>NUCLEOTIDE SEQUENCE [LARGE SCALE GENOMIC DNA]</scope>
    <source>
        <strain evidence="2">47Lol / DSM 12138</strain>
    </source>
</reference>
<accession>N6YPY4</accession>
<sequence>MNWVHHFWFAARYSLVYCPFEAITAHALVSLKPDDLCELPHTDLLDLSVEVKKVFGAQRVE</sequence>
<protein>
    <submittedName>
        <fullName evidence="1">Uncharacterized protein</fullName>
    </submittedName>
</protein>
<dbReference type="EMBL" id="AMXE01000114">
    <property type="protein sequence ID" value="ENO84288.1"/>
    <property type="molecule type" value="Genomic_DNA"/>
</dbReference>
<keyword evidence="2" id="KW-1185">Reference proteome</keyword>
<organism evidence="1 2">
    <name type="scientific">Thauera linaloolentis (strain DSM 12138 / JCM 21573 / CCUG 41526 / CIP 105981 / IAM 15112 / NBRC 102519 / 47Lol)</name>
    <dbReference type="NCBI Taxonomy" id="1123367"/>
    <lineage>
        <taxon>Bacteria</taxon>
        <taxon>Pseudomonadati</taxon>
        <taxon>Pseudomonadota</taxon>
        <taxon>Betaproteobacteria</taxon>
        <taxon>Rhodocyclales</taxon>
        <taxon>Zoogloeaceae</taxon>
        <taxon>Thauera</taxon>
    </lineage>
</organism>
<dbReference type="Proteomes" id="UP000013232">
    <property type="component" value="Unassembled WGS sequence"/>
</dbReference>
<comment type="caution">
    <text evidence="1">The sequence shown here is derived from an EMBL/GenBank/DDBJ whole genome shotgun (WGS) entry which is preliminary data.</text>
</comment>
<dbReference type="AlphaFoldDB" id="N6YPY4"/>
<gene>
    <name evidence="1" type="ORF">C666_17600</name>
</gene>
<evidence type="ECO:0000313" key="2">
    <source>
        <dbReference type="Proteomes" id="UP000013232"/>
    </source>
</evidence>
<name>N6YPY4_THAL4</name>
<evidence type="ECO:0000313" key="1">
    <source>
        <dbReference type="EMBL" id="ENO84288.1"/>
    </source>
</evidence>
<proteinExistence type="predicted"/>